<dbReference type="Proteomes" id="UP001339911">
    <property type="component" value="Unassembled WGS sequence"/>
</dbReference>
<dbReference type="RefSeq" id="WP_331211601.1">
    <property type="nucleotide sequence ID" value="NZ_JAZGQL010000037.1"/>
</dbReference>
<feature type="chain" id="PRO_5046001973" evidence="2">
    <location>
        <begin position="20"/>
        <end position="293"/>
    </location>
</feature>
<dbReference type="PANTHER" id="PTHR21325">
    <property type="entry name" value="PHOSPHOLIPASE B, PLB1"/>
    <property type="match status" value="1"/>
</dbReference>
<evidence type="ECO:0000256" key="1">
    <source>
        <dbReference type="SAM" id="MobiDB-lite"/>
    </source>
</evidence>
<feature type="region of interest" description="Disordered" evidence="1">
    <location>
        <begin position="24"/>
        <end position="45"/>
    </location>
</feature>
<dbReference type="InterPro" id="IPR038885">
    <property type="entry name" value="PLB1"/>
</dbReference>
<proteinExistence type="predicted"/>
<name>A0ABU7SP15_9ACTN</name>
<sequence length="293" mass="30965">MPRRWTAAVTAVLAAFALACEGSGGGGGGGQPDPPPGTPRPGLPDSIAALGDSMTAGFGSCLVLAACQRNSWSTGESSRVESIYRRLREVNPAIRGKAHNEAVNGARASGLTTQAAAAVRARVEYVTVLIGANDACRGGIEDMTGVTAFRTEIDRGLATLKKGLPKARVLVVSIPNLYRVWEVGHEDARAVRAWRGRICPALLASPTSTAPADRTRRSTFRARIDAYNEQLAAACKAYGSRCRYDGGAAHRVRFGLDLLNRLDYFHPNVAGQNELAEVAWRASGLAGPARRAG</sequence>
<dbReference type="EMBL" id="JAZGQL010000037">
    <property type="protein sequence ID" value="MEE6311710.1"/>
    <property type="molecule type" value="Genomic_DNA"/>
</dbReference>
<evidence type="ECO:0000259" key="3">
    <source>
        <dbReference type="Pfam" id="PF13472"/>
    </source>
</evidence>
<gene>
    <name evidence="4" type="ORF">V1634_33280</name>
</gene>
<comment type="caution">
    <text evidence="4">The sequence shown here is derived from an EMBL/GenBank/DDBJ whole genome shotgun (WGS) entry which is preliminary data.</text>
</comment>
<dbReference type="InterPro" id="IPR013830">
    <property type="entry name" value="SGNH_hydro"/>
</dbReference>
<dbReference type="InterPro" id="IPR036514">
    <property type="entry name" value="SGNH_hydro_sf"/>
</dbReference>
<accession>A0ABU7SP15</accession>
<dbReference type="SUPFAM" id="SSF52266">
    <property type="entry name" value="SGNH hydrolase"/>
    <property type="match status" value="1"/>
</dbReference>
<keyword evidence="2" id="KW-0732">Signal</keyword>
<organism evidence="4 5">
    <name type="scientific">Plantactinospora veratri</name>
    <dbReference type="NCBI Taxonomy" id="1436122"/>
    <lineage>
        <taxon>Bacteria</taxon>
        <taxon>Bacillati</taxon>
        <taxon>Actinomycetota</taxon>
        <taxon>Actinomycetes</taxon>
        <taxon>Micromonosporales</taxon>
        <taxon>Micromonosporaceae</taxon>
        <taxon>Plantactinospora</taxon>
    </lineage>
</organism>
<feature type="compositionally biased region" description="Pro residues" evidence="1">
    <location>
        <begin position="32"/>
        <end position="42"/>
    </location>
</feature>
<evidence type="ECO:0000313" key="5">
    <source>
        <dbReference type="Proteomes" id="UP001339911"/>
    </source>
</evidence>
<protein>
    <submittedName>
        <fullName evidence="4">GDSL-type esterase/lipase family protein</fullName>
    </submittedName>
</protein>
<evidence type="ECO:0000313" key="4">
    <source>
        <dbReference type="EMBL" id="MEE6311710.1"/>
    </source>
</evidence>
<evidence type="ECO:0000256" key="2">
    <source>
        <dbReference type="SAM" id="SignalP"/>
    </source>
</evidence>
<reference evidence="4 5" key="1">
    <citation type="submission" date="2024-01" db="EMBL/GenBank/DDBJ databases">
        <title>Genome insights into Plantactinospora veratri sp. nov.</title>
        <authorList>
            <person name="Wang L."/>
        </authorList>
    </citation>
    <scope>NUCLEOTIDE SEQUENCE [LARGE SCALE GENOMIC DNA]</scope>
    <source>
        <strain evidence="4 5">NEAU-FHS4</strain>
    </source>
</reference>
<keyword evidence="5" id="KW-1185">Reference proteome</keyword>
<dbReference type="PROSITE" id="PS51257">
    <property type="entry name" value="PROKAR_LIPOPROTEIN"/>
    <property type="match status" value="1"/>
</dbReference>
<dbReference type="PANTHER" id="PTHR21325:SF31">
    <property type="entry name" value="GH22081P-RELATED"/>
    <property type="match status" value="1"/>
</dbReference>
<dbReference type="Pfam" id="PF13472">
    <property type="entry name" value="Lipase_GDSL_2"/>
    <property type="match status" value="1"/>
</dbReference>
<feature type="signal peptide" evidence="2">
    <location>
        <begin position="1"/>
        <end position="19"/>
    </location>
</feature>
<feature type="domain" description="SGNH hydrolase-type esterase" evidence="3">
    <location>
        <begin position="49"/>
        <end position="272"/>
    </location>
</feature>
<dbReference type="Gene3D" id="3.40.50.1110">
    <property type="entry name" value="SGNH hydrolase"/>
    <property type="match status" value="1"/>
</dbReference>